<dbReference type="Gene3D" id="2.50.20.10">
    <property type="entry name" value="Lipoprotein localisation LolA/LolB/LppX"/>
    <property type="match status" value="1"/>
</dbReference>
<evidence type="ECO:0008006" key="3">
    <source>
        <dbReference type="Google" id="ProtNLM"/>
    </source>
</evidence>
<proteinExistence type="predicted"/>
<accession>A0ABT2UCS5</accession>
<gene>
    <name evidence="1" type="ORF">OB236_09895</name>
</gene>
<comment type="caution">
    <text evidence="1">The sequence shown here is derived from an EMBL/GenBank/DDBJ whole genome shotgun (WGS) entry which is preliminary data.</text>
</comment>
<name>A0ABT2UCS5_9BACL</name>
<protein>
    <recommendedName>
        <fullName evidence="3">Outer membrane lipoprotein carrier protein LolA</fullName>
    </recommendedName>
</protein>
<dbReference type="InterPro" id="IPR029046">
    <property type="entry name" value="LolA/LolB/LppX"/>
</dbReference>
<dbReference type="Proteomes" id="UP001652445">
    <property type="component" value="Unassembled WGS sequence"/>
</dbReference>
<dbReference type="RefSeq" id="WP_262683830.1">
    <property type="nucleotide sequence ID" value="NZ_JAOQIO010000023.1"/>
</dbReference>
<dbReference type="PROSITE" id="PS51257">
    <property type="entry name" value="PROKAR_LIPOPROTEIN"/>
    <property type="match status" value="1"/>
</dbReference>
<keyword evidence="2" id="KW-1185">Reference proteome</keyword>
<dbReference type="PANTHER" id="PTHR37507:SF2">
    <property type="entry name" value="SPORULATION PROTEIN YDCC"/>
    <property type="match status" value="1"/>
</dbReference>
<evidence type="ECO:0000313" key="1">
    <source>
        <dbReference type="EMBL" id="MCU6792440.1"/>
    </source>
</evidence>
<dbReference type="PANTHER" id="PTHR37507">
    <property type="entry name" value="SPORULATION PROTEIN YDCC"/>
    <property type="match status" value="1"/>
</dbReference>
<dbReference type="EMBL" id="JAOQIO010000023">
    <property type="protein sequence ID" value="MCU6792440.1"/>
    <property type="molecule type" value="Genomic_DNA"/>
</dbReference>
<sequence length="357" mass="40645">MKWNYLSLGIGISLLFVVSGCTDHTEATPADIVSKVLESQKKIDSYYAEGTMLVKQKDMETEASVYKEWYDADSKKKRVDIRSSGQETVTSVNDGKQVIVYDRTKDSAFSMNITNDMGITSMTQREQLMNMLRAMQSTHKSEVVGEESILGMNTYHMKVSADSANTMLGDMEFWVDQKTWFILKSIASSGDFAIESTYTKVDFSPKYTDATFWLEIPKHVIIQSLQDINPIREVTLEEGERALGQPFRVLHDNNVTLTKVEMHELQGELKHTEITAYYARNNEPSFLLSVFKTPKDTSLEHDAGTINIRESKGKYLAEIHALVWDEEGLRYSLIVQNPDIPLEEVVERTNRMELSSM</sequence>
<dbReference type="InterPro" id="IPR052944">
    <property type="entry name" value="Sporulation_related"/>
</dbReference>
<evidence type="ECO:0000313" key="2">
    <source>
        <dbReference type="Proteomes" id="UP001652445"/>
    </source>
</evidence>
<dbReference type="SUPFAM" id="SSF89392">
    <property type="entry name" value="Prokaryotic lipoproteins and lipoprotein localization factors"/>
    <property type="match status" value="1"/>
</dbReference>
<reference evidence="1 2" key="1">
    <citation type="submission" date="2022-09" db="EMBL/GenBank/DDBJ databases">
        <authorList>
            <person name="Han X.L."/>
            <person name="Wang Q."/>
            <person name="Lu T."/>
        </authorList>
    </citation>
    <scope>NUCLEOTIDE SEQUENCE [LARGE SCALE GENOMIC DNA]</scope>
    <source>
        <strain evidence="1 2">WQ 127069</strain>
    </source>
</reference>
<organism evidence="1 2">
    <name type="scientific">Paenibacillus baimaensis</name>
    <dbReference type="NCBI Taxonomy" id="2982185"/>
    <lineage>
        <taxon>Bacteria</taxon>
        <taxon>Bacillati</taxon>
        <taxon>Bacillota</taxon>
        <taxon>Bacilli</taxon>
        <taxon>Bacillales</taxon>
        <taxon>Paenibacillaceae</taxon>
        <taxon>Paenibacillus</taxon>
    </lineage>
</organism>